<dbReference type="Gene3D" id="2.40.50.100">
    <property type="match status" value="1"/>
</dbReference>
<dbReference type="PANTHER" id="PTHR43514">
    <property type="entry name" value="ABC TRANSPORTER I FAMILY MEMBER 10"/>
    <property type="match status" value="1"/>
</dbReference>
<dbReference type="SMART" id="SM00382">
    <property type="entry name" value="AAA"/>
    <property type="match status" value="1"/>
</dbReference>
<dbReference type="InterPro" id="IPR008995">
    <property type="entry name" value="Mo/tungstate-bd_C_term_dom"/>
</dbReference>
<feature type="domain" description="ABC transporter" evidence="10">
    <location>
        <begin position="5"/>
        <end position="233"/>
    </location>
</feature>
<keyword evidence="7" id="KW-1278">Translocase</keyword>
<accession>A3VGM4</accession>
<keyword evidence="6 12" id="KW-0067">ATP-binding</keyword>
<reference evidence="12 13" key="1">
    <citation type="journal article" date="2010" name="J. Bacteriol.">
        <title>Genome sequences of Pelagibaca bermudensis HTCC2601T and Maritimibacter alkaliphilus HTCC2654T, the type strains of two marine Roseobacter genera.</title>
        <authorList>
            <person name="Thrash J.C."/>
            <person name="Cho J.C."/>
            <person name="Ferriera S."/>
            <person name="Johnson J."/>
            <person name="Vergin K.L."/>
            <person name="Giovannoni S.J."/>
        </authorList>
    </citation>
    <scope>NUCLEOTIDE SEQUENCE [LARGE SCALE GENOMIC DNA]</scope>
    <source>
        <strain evidence="12 13">HTCC2654</strain>
    </source>
</reference>
<dbReference type="Proteomes" id="UP000002931">
    <property type="component" value="Unassembled WGS sequence"/>
</dbReference>
<dbReference type="GO" id="GO:0005524">
    <property type="term" value="F:ATP binding"/>
    <property type="evidence" value="ECO:0007669"/>
    <property type="project" value="UniProtKB-KW"/>
</dbReference>
<proteinExistence type="predicted"/>
<dbReference type="GO" id="GO:0016887">
    <property type="term" value="F:ATP hydrolysis activity"/>
    <property type="evidence" value="ECO:0007669"/>
    <property type="project" value="InterPro"/>
</dbReference>
<dbReference type="InterPro" id="IPR027417">
    <property type="entry name" value="P-loop_NTPase"/>
</dbReference>
<name>A3VGM4_9RHOB</name>
<sequence length="360" mass="38266">MTLSVRISQRLESFTLDATFEAPAGVTVLFGRSGSGKTSVINAIAGLTRPETGRIEVDGTVLMDTDTGTWLQPHRRRLGYVFQDARLFPHLTVAKNLGYGARFAPKDAAPVDRDKVIDMLGLGGMLDRRPGTLSGGEKQRVAIGRALFSAPRMLLADEPLAALDEDRKAEILPYFERLRDTFDIPILYVSHAAAEVARLATTIVVLENGRVKRVGPAGEVMADPQITPLGPGAAGAMLEAVVLAQHADGLTELDAGGLRLLIPQVARQTGDALRVHIEAQDVMLALDRPEGISALNVLPATVRDIRMGDGPGALVQLDAGGNLILARVTRRSVDAMGLKAGQPLFAILKAVSVARDAVGV</sequence>
<evidence type="ECO:0000256" key="8">
    <source>
        <dbReference type="ARBA" id="ARBA00023136"/>
    </source>
</evidence>
<organism evidence="12 13">
    <name type="scientific">Maritimibacter alkaliphilus HTCC2654</name>
    <dbReference type="NCBI Taxonomy" id="314271"/>
    <lineage>
        <taxon>Bacteria</taxon>
        <taxon>Pseudomonadati</taxon>
        <taxon>Pseudomonadota</taxon>
        <taxon>Alphaproteobacteria</taxon>
        <taxon>Rhodobacterales</taxon>
        <taxon>Roseobacteraceae</taxon>
        <taxon>Maritimibacter</taxon>
    </lineage>
</organism>
<dbReference type="InterPro" id="IPR003439">
    <property type="entry name" value="ABC_transporter-like_ATP-bd"/>
</dbReference>
<dbReference type="InterPro" id="IPR017871">
    <property type="entry name" value="ABC_transporter-like_CS"/>
</dbReference>
<evidence type="ECO:0000256" key="6">
    <source>
        <dbReference type="ARBA" id="ARBA00022840"/>
    </source>
</evidence>
<evidence type="ECO:0000256" key="4">
    <source>
        <dbReference type="ARBA" id="ARBA00022519"/>
    </source>
</evidence>
<dbReference type="NCBIfam" id="TIGR02142">
    <property type="entry name" value="modC_ABC"/>
    <property type="match status" value="1"/>
</dbReference>
<gene>
    <name evidence="12" type="ORF">RB2654_14125</name>
</gene>
<dbReference type="InterPro" id="IPR003593">
    <property type="entry name" value="AAA+_ATPase"/>
</dbReference>
<dbReference type="HOGENOM" id="CLU_000604_1_1_5"/>
<keyword evidence="5" id="KW-0547">Nucleotide-binding</keyword>
<feature type="domain" description="Mop" evidence="11">
    <location>
        <begin position="291"/>
        <end position="357"/>
    </location>
</feature>
<dbReference type="InterPro" id="IPR004606">
    <property type="entry name" value="Mop_domain"/>
</dbReference>
<dbReference type="InterPro" id="IPR050334">
    <property type="entry name" value="Molybdenum_import_ModC"/>
</dbReference>
<dbReference type="PROSITE" id="PS50893">
    <property type="entry name" value="ABC_TRANSPORTER_2"/>
    <property type="match status" value="1"/>
</dbReference>
<dbReference type="SUPFAM" id="SSF50331">
    <property type="entry name" value="MOP-like"/>
    <property type="match status" value="1"/>
</dbReference>
<comment type="caution">
    <text evidence="12">The sequence shown here is derived from an EMBL/GenBank/DDBJ whole genome shotgun (WGS) entry which is preliminary data.</text>
</comment>
<evidence type="ECO:0000313" key="13">
    <source>
        <dbReference type="Proteomes" id="UP000002931"/>
    </source>
</evidence>
<dbReference type="PANTHER" id="PTHR43514:SF4">
    <property type="entry name" value="ABC TRANSPORTER I FAMILY MEMBER 10"/>
    <property type="match status" value="1"/>
</dbReference>
<dbReference type="SUPFAM" id="SSF52540">
    <property type="entry name" value="P-loop containing nucleoside triphosphate hydrolases"/>
    <property type="match status" value="1"/>
</dbReference>
<keyword evidence="3 9" id="KW-0500">Molybdenum</keyword>
<evidence type="ECO:0000259" key="10">
    <source>
        <dbReference type="PROSITE" id="PS50893"/>
    </source>
</evidence>
<keyword evidence="1" id="KW-0813">Transport</keyword>
<dbReference type="PROSITE" id="PS51866">
    <property type="entry name" value="MOP"/>
    <property type="match status" value="1"/>
</dbReference>
<evidence type="ECO:0000256" key="2">
    <source>
        <dbReference type="ARBA" id="ARBA00022475"/>
    </source>
</evidence>
<dbReference type="Pfam" id="PF00005">
    <property type="entry name" value="ABC_tran"/>
    <property type="match status" value="1"/>
</dbReference>
<evidence type="ECO:0000256" key="1">
    <source>
        <dbReference type="ARBA" id="ARBA00022448"/>
    </source>
</evidence>
<dbReference type="InterPro" id="IPR011868">
    <property type="entry name" value="ModC_ABC_ATP-bd"/>
</dbReference>
<evidence type="ECO:0000256" key="7">
    <source>
        <dbReference type="ARBA" id="ARBA00022967"/>
    </source>
</evidence>
<dbReference type="STRING" id="314271.RB2654_14125"/>
<dbReference type="InterPro" id="IPR005116">
    <property type="entry name" value="Transp-assoc_OB_typ1"/>
</dbReference>
<dbReference type="Pfam" id="PF03459">
    <property type="entry name" value="TOBE"/>
    <property type="match status" value="1"/>
</dbReference>
<dbReference type="OrthoDB" id="9802264at2"/>
<dbReference type="AlphaFoldDB" id="A3VGM4"/>
<keyword evidence="13" id="KW-1185">Reference proteome</keyword>
<dbReference type="GO" id="GO:0015098">
    <property type="term" value="F:molybdate ion transmembrane transporter activity"/>
    <property type="evidence" value="ECO:0007669"/>
    <property type="project" value="InterPro"/>
</dbReference>
<dbReference type="eggNOG" id="COG4148">
    <property type="taxonomic scope" value="Bacteria"/>
</dbReference>
<evidence type="ECO:0000256" key="9">
    <source>
        <dbReference type="PROSITE-ProRule" id="PRU01213"/>
    </source>
</evidence>
<dbReference type="EMBL" id="AAMT01000008">
    <property type="protein sequence ID" value="EAQ12429.1"/>
    <property type="molecule type" value="Genomic_DNA"/>
</dbReference>
<dbReference type="Gene3D" id="3.40.50.300">
    <property type="entry name" value="P-loop containing nucleotide triphosphate hydrolases"/>
    <property type="match status" value="1"/>
</dbReference>
<keyword evidence="2" id="KW-1003">Cell membrane</keyword>
<dbReference type="GO" id="GO:0016020">
    <property type="term" value="C:membrane"/>
    <property type="evidence" value="ECO:0007669"/>
    <property type="project" value="InterPro"/>
</dbReference>
<keyword evidence="4" id="KW-0997">Cell inner membrane</keyword>
<dbReference type="PROSITE" id="PS00211">
    <property type="entry name" value="ABC_TRANSPORTER_1"/>
    <property type="match status" value="1"/>
</dbReference>
<evidence type="ECO:0000256" key="3">
    <source>
        <dbReference type="ARBA" id="ARBA00022505"/>
    </source>
</evidence>
<keyword evidence="8" id="KW-0472">Membrane</keyword>
<evidence type="ECO:0000256" key="5">
    <source>
        <dbReference type="ARBA" id="ARBA00022741"/>
    </source>
</evidence>
<evidence type="ECO:0000259" key="11">
    <source>
        <dbReference type="PROSITE" id="PS51866"/>
    </source>
</evidence>
<dbReference type="GO" id="GO:0140359">
    <property type="term" value="F:ABC-type transporter activity"/>
    <property type="evidence" value="ECO:0007669"/>
    <property type="project" value="InterPro"/>
</dbReference>
<evidence type="ECO:0000313" key="12">
    <source>
        <dbReference type="EMBL" id="EAQ12429.1"/>
    </source>
</evidence>
<protein>
    <submittedName>
        <fullName evidence="12">Molybdate ABC transporter, ATP-binding protein</fullName>
    </submittedName>
</protein>
<dbReference type="RefSeq" id="WP_008332717.1">
    <property type="nucleotide sequence ID" value="NZ_CH902578.1"/>
</dbReference>